<dbReference type="InterPro" id="IPR039426">
    <property type="entry name" value="TonB-dep_rcpt-like"/>
</dbReference>
<dbReference type="Pfam" id="PF13620">
    <property type="entry name" value="CarboxypepD_reg"/>
    <property type="match status" value="1"/>
</dbReference>
<feature type="domain" description="TonB-dependent receptor-like beta-barrel" evidence="12">
    <location>
        <begin position="411"/>
        <end position="957"/>
    </location>
</feature>
<comment type="caution">
    <text evidence="14">The sequence shown here is derived from an EMBL/GenBank/DDBJ whole genome shotgun (WGS) entry which is preliminary data.</text>
</comment>
<dbReference type="InterPro" id="IPR012910">
    <property type="entry name" value="Plug_dom"/>
</dbReference>
<dbReference type="RefSeq" id="WP_234864640.1">
    <property type="nucleotide sequence ID" value="NZ_JAKEVY010000001.1"/>
</dbReference>
<evidence type="ECO:0000256" key="2">
    <source>
        <dbReference type="ARBA" id="ARBA00022448"/>
    </source>
</evidence>
<keyword evidence="4 8" id="KW-0812">Transmembrane</keyword>
<feature type="region of interest" description="Disordered" evidence="10">
    <location>
        <begin position="35"/>
        <end position="63"/>
    </location>
</feature>
<evidence type="ECO:0000256" key="6">
    <source>
        <dbReference type="ARBA" id="ARBA00023136"/>
    </source>
</evidence>
<comment type="similarity">
    <text evidence="8 9">Belongs to the TonB-dependent receptor family.</text>
</comment>
<keyword evidence="6 8" id="KW-0472">Membrane</keyword>
<evidence type="ECO:0000256" key="5">
    <source>
        <dbReference type="ARBA" id="ARBA00023077"/>
    </source>
</evidence>
<protein>
    <submittedName>
        <fullName evidence="14">SusC/RagA family TonB-linked outer membrane protein</fullName>
    </submittedName>
</protein>
<dbReference type="InterPro" id="IPR023996">
    <property type="entry name" value="TonB-dep_OMP_SusC/RagA"/>
</dbReference>
<dbReference type="InterPro" id="IPR000531">
    <property type="entry name" value="Beta-barrel_TonB"/>
</dbReference>
<keyword evidence="5 9" id="KW-0798">TonB box</keyword>
<dbReference type="Gene3D" id="2.40.170.20">
    <property type="entry name" value="TonB-dependent receptor, beta-barrel domain"/>
    <property type="match status" value="1"/>
</dbReference>
<keyword evidence="7 8" id="KW-0998">Cell outer membrane</keyword>
<dbReference type="SUPFAM" id="SSF56935">
    <property type="entry name" value="Porins"/>
    <property type="match status" value="1"/>
</dbReference>
<evidence type="ECO:0000256" key="7">
    <source>
        <dbReference type="ARBA" id="ARBA00023237"/>
    </source>
</evidence>
<evidence type="ECO:0000256" key="11">
    <source>
        <dbReference type="SAM" id="SignalP"/>
    </source>
</evidence>
<dbReference type="Pfam" id="PF00593">
    <property type="entry name" value="TonB_dep_Rec_b-barrel"/>
    <property type="match status" value="1"/>
</dbReference>
<dbReference type="InterPro" id="IPR023997">
    <property type="entry name" value="TonB-dep_OMP_SusC/RagA_CS"/>
</dbReference>
<dbReference type="InterPro" id="IPR037066">
    <property type="entry name" value="Plug_dom_sf"/>
</dbReference>
<evidence type="ECO:0000313" key="15">
    <source>
        <dbReference type="Proteomes" id="UP001200145"/>
    </source>
</evidence>
<dbReference type="EMBL" id="JAKEVY010000001">
    <property type="protein sequence ID" value="MCF1714113.1"/>
    <property type="molecule type" value="Genomic_DNA"/>
</dbReference>
<evidence type="ECO:0000256" key="1">
    <source>
        <dbReference type="ARBA" id="ARBA00004571"/>
    </source>
</evidence>
<dbReference type="PROSITE" id="PS52016">
    <property type="entry name" value="TONB_DEPENDENT_REC_3"/>
    <property type="match status" value="1"/>
</dbReference>
<dbReference type="SUPFAM" id="SSF49464">
    <property type="entry name" value="Carboxypeptidase regulatory domain-like"/>
    <property type="match status" value="1"/>
</dbReference>
<dbReference type="InterPro" id="IPR008969">
    <property type="entry name" value="CarboxyPept-like_regulatory"/>
</dbReference>
<dbReference type="InterPro" id="IPR036942">
    <property type="entry name" value="Beta-barrel_TonB_sf"/>
</dbReference>
<comment type="subcellular location">
    <subcellularLocation>
        <location evidence="1 8">Cell outer membrane</location>
        <topology evidence="1 8">Multi-pass membrane protein</topology>
    </subcellularLocation>
</comment>
<dbReference type="Gene3D" id="2.60.40.1120">
    <property type="entry name" value="Carboxypeptidase-like, regulatory domain"/>
    <property type="match status" value="1"/>
</dbReference>
<organism evidence="14 15">
    <name type="scientific">Flavihumibacter fluminis</name>
    <dbReference type="NCBI Taxonomy" id="2909236"/>
    <lineage>
        <taxon>Bacteria</taxon>
        <taxon>Pseudomonadati</taxon>
        <taxon>Bacteroidota</taxon>
        <taxon>Chitinophagia</taxon>
        <taxon>Chitinophagales</taxon>
        <taxon>Chitinophagaceae</taxon>
        <taxon>Flavihumibacter</taxon>
    </lineage>
</organism>
<feature type="domain" description="TonB-dependent receptor plug" evidence="13">
    <location>
        <begin position="133"/>
        <end position="248"/>
    </location>
</feature>
<dbReference type="NCBIfam" id="TIGR04057">
    <property type="entry name" value="SusC_RagA_signa"/>
    <property type="match status" value="1"/>
</dbReference>
<evidence type="ECO:0000259" key="13">
    <source>
        <dbReference type="Pfam" id="PF07715"/>
    </source>
</evidence>
<evidence type="ECO:0000256" key="4">
    <source>
        <dbReference type="ARBA" id="ARBA00022692"/>
    </source>
</evidence>
<reference evidence="14 15" key="1">
    <citation type="submission" date="2022-01" db="EMBL/GenBank/DDBJ databases">
        <title>Flavihumibacter sp. nov., isolated from sediment of a river.</title>
        <authorList>
            <person name="Liu H."/>
        </authorList>
    </citation>
    <scope>NUCLEOTIDE SEQUENCE [LARGE SCALE GENOMIC DNA]</scope>
    <source>
        <strain evidence="14 15">RY-1</strain>
    </source>
</reference>
<evidence type="ECO:0000256" key="8">
    <source>
        <dbReference type="PROSITE-ProRule" id="PRU01360"/>
    </source>
</evidence>
<dbReference type="Pfam" id="PF07715">
    <property type="entry name" value="Plug"/>
    <property type="match status" value="1"/>
</dbReference>
<dbReference type="Proteomes" id="UP001200145">
    <property type="component" value="Unassembled WGS sequence"/>
</dbReference>
<feature type="chain" id="PRO_5045601421" evidence="11">
    <location>
        <begin position="27"/>
        <end position="1003"/>
    </location>
</feature>
<dbReference type="Gene3D" id="2.170.130.10">
    <property type="entry name" value="TonB-dependent receptor, plug domain"/>
    <property type="match status" value="1"/>
</dbReference>
<dbReference type="NCBIfam" id="TIGR04056">
    <property type="entry name" value="OMP_RagA_SusC"/>
    <property type="match status" value="1"/>
</dbReference>
<feature type="signal peptide" evidence="11">
    <location>
        <begin position="1"/>
        <end position="26"/>
    </location>
</feature>
<keyword evidence="11" id="KW-0732">Signal</keyword>
<proteinExistence type="inferred from homology"/>
<evidence type="ECO:0000256" key="9">
    <source>
        <dbReference type="RuleBase" id="RU003357"/>
    </source>
</evidence>
<feature type="compositionally biased region" description="Polar residues" evidence="10">
    <location>
        <begin position="51"/>
        <end position="63"/>
    </location>
</feature>
<accession>A0ABS9BGC1</accession>
<evidence type="ECO:0000256" key="3">
    <source>
        <dbReference type="ARBA" id="ARBA00022452"/>
    </source>
</evidence>
<keyword evidence="3 8" id="KW-1134">Transmembrane beta strand</keyword>
<sequence length="1003" mass="109310">MTTKSKLLSWSLCCLLLLCTLAQIQAQSPGGAVTGTVRNAQSEPLPGSTVKLENSSNRFSRSTQADANGNFRFEDVPFANGYRLTISNVGYTDKVISGLNHSSANLLRIQQALEESAKSLDEMVVVGYGKTSKRDLTGAVKSIKAEEFNKGIINSPEELLQGKVAGVNVTASSGEPGAPQSITIRGPGGVRTGSTPLFVIDGMALDNSSTGGAVNPLTFLNPQDIESMDVLKDASATAIYGARGANGVVLITTKKGRSGFSSVNYNFTAGVSKIANPLPLFSTEEYKRQVVALGGELEDFGGSTNWQDEITRTAFTQNHNLAVSGGVNKLTYYASLGMQLQEGVIQRNDLKRYNGRINITQKLWDDRLTLDINLNANNTVNRRPNIGSLIGGAISTNPTIPARNADGTPYVFENGINPLKTLELEKDWSTINRVIGNVAATLKIIKGLEYKVNIGIDNSTGVRDVQSLPNAVPQRDGRLETYNTYNKNVLMEHYFTYNFNINNLHKFTALAGYSFQDIYLQGRGSSINRFPIGGVEPIYNPGTGQELTLANNRPSGYAVQNELQSFFGRLNYNFDNRYLFTATLRADGSSKFGENNKYGIFPSFSAAWNIAQEKFFNSTWISSLKLRGGWGQTGNQEIPAKITQPLFTATVSGNASYPLDAGTTYPAGVFFTRLANPNIQWEVSTQIDLGFDFGLFNGALNGTVDYFRKVTNNILLQVPPADPVQPAATTWSNIKDMNIVNQGVEIDLNYQHRKGPVNYTIGGNITFIDNVVKNSPYTVIPSGSASGSGLTSATINGYINGSPIGAFYLLDFTGFDRDGLSVYRDANQDGFVNDRDRVVLGTALPKRIFSLYGTMGYKAFDLAINFNGVSGNKLYDNTENAGSYKALIAKGVNTFTSAVKYPEESTTNDARVSSRFLKDGSFFRLNNLALGYTLPMTKVGNGQFIKQIRFSLTGQNLFVITKYDGFDPEVNADRNIDNVLSYGVDYLSYPRARSFILGINVQF</sequence>
<keyword evidence="2 8" id="KW-0813">Transport</keyword>
<evidence type="ECO:0000313" key="14">
    <source>
        <dbReference type="EMBL" id="MCF1714113.1"/>
    </source>
</evidence>
<evidence type="ECO:0000259" key="12">
    <source>
        <dbReference type="Pfam" id="PF00593"/>
    </source>
</evidence>
<keyword evidence="15" id="KW-1185">Reference proteome</keyword>
<evidence type="ECO:0000256" key="10">
    <source>
        <dbReference type="SAM" id="MobiDB-lite"/>
    </source>
</evidence>
<gene>
    <name evidence="14" type="ORF">L0U88_05690</name>
</gene>
<name>A0ABS9BGC1_9BACT</name>